<feature type="compositionally biased region" description="Basic residues" evidence="1">
    <location>
        <begin position="428"/>
        <end position="440"/>
    </location>
</feature>
<feature type="domain" description="Stonustoxin-like helical" evidence="2">
    <location>
        <begin position="218"/>
        <end position="265"/>
    </location>
</feature>
<sequence length="448" mass="51196">MNTGGGVSEQDVHIQIERTQAFGRPFRLGMLYDRVHDTIPGETVLTMADMEKHIYEKKRHGCSFDVIYGDSLEDKSRVFNGDANLQRNTLFGILSLGGSGKFLKSKISSKKQLRVTLTAEYIMMLLKSSAEAELTMKDIDMQEANKISCKFDGDIILPVNPTTYEEAVRVYKELPSYLKEDEAVPVTVWLYPISEGVMPTNKVLQLINKEKMKQAIVALDDLQRIYVSCDDLMSGEAFMHVPEIQAKINSFRRDVQTYQEEFQDLVLVELLKRMNRQITKCHSGWLKSAICNTDIVLPFSSGQYVYKEPGTNAHSTIQQRASSVKQSVTSMQAYERHDTSTSTDVNSWYSDPNIKAYIRKTIKRFVTLNSKKAMHFNFFATFTDCIVPHRKESSCIHVVSYEDGKETKETDLFSTSLEEDRRESRIDRHSRKAFKSKSGNRRISNSSE</sequence>
<dbReference type="InterPro" id="IPR052090">
    <property type="entry name" value="Cytolytic_pore-forming_toxin"/>
</dbReference>
<evidence type="ECO:0000313" key="3">
    <source>
        <dbReference type="EMBL" id="CAG2217260.1"/>
    </source>
</evidence>
<dbReference type="AlphaFoldDB" id="A0A8S3S7F8"/>
<organism evidence="3 4">
    <name type="scientific">Mytilus edulis</name>
    <name type="common">Blue mussel</name>
    <dbReference type="NCBI Taxonomy" id="6550"/>
    <lineage>
        <taxon>Eukaryota</taxon>
        <taxon>Metazoa</taxon>
        <taxon>Spiralia</taxon>
        <taxon>Lophotrochozoa</taxon>
        <taxon>Mollusca</taxon>
        <taxon>Bivalvia</taxon>
        <taxon>Autobranchia</taxon>
        <taxon>Pteriomorphia</taxon>
        <taxon>Mytilida</taxon>
        <taxon>Mytiloidea</taxon>
        <taxon>Mytilidae</taxon>
        <taxon>Mytilinae</taxon>
        <taxon>Mytilus</taxon>
    </lineage>
</organism>
<feature type="compositionally biased region" description="Basic and acidic residues" evidence="1">
    <location>
        <begin position="418"/>
        <end position="427"/>
    </location>
</feature>
<name>A0A8S3S7F8_MYTED</name>
<dbReference type="Proteomes" id="UP000683360">
    <property type="component" value="Unassembled WGS sequence"/>
</dbReference>
<dbReference type="PANTHER" id="PTHR31594">
    <property type="entry name" value="AIG1-TYPE G DOMAIN-CONTAINING PROTEIN"/>
    <property type="match status" value="1"/>
</dbReference>
<dbReference type="EMBL" id="CAJPWZ010001519">
    <property type="protein sequence ID" value="CAG2217260.1"/>
    <property type="molecule type" value="Genomic_DNA"/>
</dbReference>
<proteinExistence type="predicted"/>
<evidence type="ECO:0000259" key="2">
    <source>
        <dbReference type="Pfam" id="PF21109"/>
    </source>
</evidence>
<feature type="region of interest" description="Disordered" evidence="1">
    <location>
        <begin position="412"/>
        <end position="448"/>
    </location>
</feature>
<dbReference type="OrthoDB" id="8954335at2759"/>
<dbReference type="Pfam" id="PF21109">
    <property type="entry name" value="Stonustoxin_helical"/>
    <property type="match status" value="1"/>
</dbReference>
<keyword evidence="4" id="KW-1185">Reference proteome</keyword>
<dbReference type="PANTHER" id="PTHR31594:SF14">
    <property type="entry name" value="FIBRONECTIN TYPE-III DOMAIN-CONTAINING PROTEIN"/>
    <property type="match status" value="1"/>
</dbReference>
<dbReference type="InterPro" id="IPR048997">
    <property type="entry name" value="Stonustoxin-like_helical"/>
</dbReference>
<comment type="caution">
    <text evidence="3">The sequence shown here is derived from an EMBL/GenBank/DDBJ whole genome shotgun (WGS) entry which is preliminary data.</text>
</comment>
<evidence type="ECO:0000313" key="4">
    <source>
        <dbReference type="Proteomes" id="UP000683360"/>
    </source>
</evidence>
<protein>
    <recommendedName>
        <fullName evidence="2">Stonustoxin-like helical domain-containing protein</fullName>
    </recommendedName>
</protein>
<reference evidence="3" key="1">
    <citation type="submission" date="2021-03" db="EMBL/GenBank/DDBJ databases">
        <authorList>
            <person name="Bekaert M."/>
        </authorList>
    </citation>
    <scope>NUCLEOTIDE SEQUENCE</scope>
</reference>
<evidence type="ECO:0000256" key="1">
    <source>
        <dbReference type="SAM" id="MobiDB-lite"/>
    </source>
</evidence>
<accession>A0A8S3S7F8</accession>
<gene>
    <name evidence="3" type="ORF">MEDL_30953</name>
</gene>